<sequence>MDNSKTKIETNNRKYQELIEVPNAVIFHLDRDWNYSSLNLEWTHLTAYKVDETLATPFLTYVKEEDRVMIKDQFESLIQGKDDGIHKEFMLVSKDGQMEEVHLFLRVNLDEQQNVESFSGTITCLTSRKDNIDAYKRDIKNYQLITENMTDMVAVLAEDGLVLYASPSHTTFLGMELDEYIGSYPIKHIHPDDWERVFHFFHRMIETWATLDIEYRCMHKDGHWLDLEMKCTPIKGPNDEIQIISVSRDITLRKKAEEELRQATIKFKTLLASLPYGVKVEDETGHVTLINDAYLDIFSQDKNAKKPFISEVNHVVQDDESYIREKHEITRMCQSRRSEEIHLLNGRTIERDAIPMMEDEHFDGYLWIFRDVTAEKEAERKLQKANQILKELSLLDGLTGIANRRCFDKALEREWNKQMNLTEPISLLLLDIDYFKAFNDLYGHQAGDTCLKQVGSLLKNIPKEPHDLVARYGGEEFVVMLPGSAVEQAIEMAKSIQEAVKYANITHEGSMISESLTLSIGVSTLIVTTMNKPSDLIREADKALYDAKRKGRNRFNVRS</sequence>
<comment type="caution">
    <text evidence="4">The sequence shown here is derived from an EMBL/GenBank/DDBJ whole genome shotgun (WGS) entry which is preliminary data.</text>
</comment>
<evidence type="ECO:0000259" key="3">
    <source>
        <dbReference type="PROSITE" id="PS50887"/>
    </source>
</evidence>
<evidence type="ECO:0000259" key="2">
    <source>
        <dbReference type="PROSITE" id="PS50113"/>
    </source>
</evidence>
<dbReference type="Pfam" id="PF08447">
    <property type="entry name" value="PAS_3"/>
    <property type="match status" value="1"/>
</dbReference>
<accession>A0ABS3N583</accession>
<dbReference type="NCBIfam" id="TIGR00229">
    <property type="entry name" value="sensory_box"/>
    <property type="match status" value="2"/>
</dbReference>
<dbReference type="InterPro" id="IPR000700">
    <property type="entry name" value="PAS-assoc_C"/>
</dbReference>
<organism evidence="4 5">
    <name type="scientific">Metabacillus bambusae</name>
    <dbReference type="NCBI Taxonomy" id="2795218"/>
    <lineage>
        <taxon>Bacteria</taxon>
        <taxon>Bacillati</taxon>
        <taxon>Bacillota</taxon>
        <taxon>Bacilli</taxon>
        <taxon>Bacillales</taxon>
        <taxon>Bacillaceae</taxon>
        <taxon>Metabacillus</taxon>
    </lineage>
</organism>
<dbReference type="CDD" id="cd01949">
    <property type="entry name" value="GGDEF"/>
    <property type="match status" value="1"/>
</dbReference>
<feature type="domain" description="PAS" evidence="1">
    <location>
        <begin position="11"/>
        <end position="81"/>
    </location>
</feature>
<dbReference type="CDD" id="cd00130">
    <property type="entry name" value="PAS"/>
    <property type="match status" value="2"/>
</dbReference>
<dbReference type="PANTHER" id="PTHR45138">
    <property type="entry name" value="REGULATORY COMPONENTS OF SENSORY TRANSDUCTION SYSTEM"/>
    <property type="match status" value="1"/>
</dbReference>
<dbReference type="InterPro" id="IPR000014">
    <property type="entry name" value="PAS"/>
</dbReference>
<dbReference type="SUPFAM" id="SSF55785">
    <property type="entry name" value="PYP-like sensor domain (PAS domain)"/>
    <property type="match status" value="3"/>
</dbReference>
<dbReference type="SMART" id="SM00267">
    <property type="entry name" value="GGDEF"/>
    <property type="match status" value="1"/>
</dbReference>
<name>A0ABS3N583_9BACI</name>
<feature type="domain" description="GGDEF" evidence="3">
    <location>
        <begin position="423"/>
        <end position="559"/>
    </location>
</feature>
<dbReference type="RefSeq" id="WP_207980405.1">
    <property type="nucleotide sequence ID" value="NZ_JAGDEL010000014.1"/>
</dbReference>
<dbReference type="SMART" id="SM00086">
    <property type="entry name" value="PAC"/>
    <property type="match status" value="3"/>
</dbReference>
<dbReference type="SMART" id="SM00091">
    <property type="entry name" value="PAS"/>
    <property type="match status" value="3"/>
</dbReference>
<proteinExistence type="predicted"/>
<evidence type="ECO:0000313" key="4">
    <source>
        <dbReference type="EMBL" id="MBO1513452.1"/>
    </source>
</evidence>
<dbReference type="Pfam" id="PF00990">
    <property type="entry name" value="GGDEF"/>
    <property type="match status" value="1"/>
</dbReference>
<dbReference type="Gene3D" id="3.30.70.270">
    <property type="match status" value="1"/>
</dbReference>
<dbReference type="PROSITE" id="PS50112">
    <property type="entry name" value="PAS"/>
    <property type="match status" value="2"/>
</dbReference>
<dbReference type="InterPro" id="IPR001610">
    <property type="entry name" value="PAC"/>
</dbReference>
<dbReference type="PROSITE" id="PS50113">
    <property type="entry name" value="PAC"/>
    <property type="match status" value="1"/>
</dbReference>
<evidence type="ECO:0000259" key="1">
    <source>
        <dbReference type="PROSITE" id="PS50112"/>
    </source>
</evidence>
<dbReference type="InterPro" id="IPR043128">
    <property type="entry name" value="Rev_trsase/Diguanyl_cyclase"/>
</dbReference>
<feature type="domain" description="PAS" evidence="1">
    <location>
        <begin position="138"/>
        <end position="208"/>
    </location>
</feature>
<dbReference type="SUPFAM" id="SSF55073">
    <property type="entry name" value="Nucleotide cyclase"/>
    <property type="match status" value="1"/>
</dbReference>
<dbReference type="EMBL" id="JAGDEL010000014">
    <property type="protein sequence ID" value="MBO1513452.1"/>
    <property type="molecule type" value="Genomic_DNA"/>
</dbReference>
<keyword evidence="5" id="KW-1185">Reference proteome</keyword>
<dbReference type="Proteomes" id="UP000663981">
    <property type="component" value="Unassembled WGS sequence"/>
</dbReference>
<dbReference type="InterPro" id="IPR029787">
    <property type="entry name" value="Nucleotide_cyclase"/>
</dbReference>
<dbReference type="InterPro" id="IPR013655">
    <property type="entry name" value="PAS_fold_3"/>
</dbReference>
<evidence type="ECO:0000313" key="5">
    <source>
        <dbReference type="Proteomes" id="UP000663981"/>
    </source>
</evidence>
<dbReference type="PROSITE" id="PS50887">
    <property type="entry name" value="GGDEF"/>
    <property type="match status" value="1"/>
</dbReference>
<reference evidence="4 5" key="1">
    <citation type="submission" date="2021-03" db="EMBL/GenBank/DDBJ databases">
        <title>Whole genome sequence of Metabacillus bambusae BG109.</title>
        <authorList>
            <person name="Jeong J.W."/>
        </authorList>
    </citation>
    <scope>NUCLEOTIDE SEQUENCE [LARGE SCALE GENOMIC DNA]</scope>
    <source>
        <strain evidence="4 5">BG109</strain>
    </source>
</reference>
<protein>
    <submittedName>
        <fullName evidence="4">Diguanylate cyclase</fullName>
    </submittedName>
</protein>
<dbReference type="PANTHER" id="PTHR45138:SF9">
    <property type="entry name" value="DIGUANYLATE CYCLASE DGCM-RELATED"/>
    <property type="match status" value="1"/>
</dbReference>
<gene>
    <name evidence="4" type="ORF">I7822_17515</name>
</gene>
<dbReference type="InterPro" id="IPR035965">
    <property type="entry name" value="PAS-like_dom_sf"/>
</dbReference>
<dbReference type="InterPro" id="IPR050469">
    <property type="entry name" value="Diguanylate_Cyclase"/>
</dbReference>
<dbReference type="NCBIfam" id="TIGR00254">
    <property type="entry name" value="GGDEF"/>
    <property type="match status" value="1"/>
</dbReference>
<feature type="domain" description="PAC" evidence="2">
    <location>
        <begin position="211"/>
        <end position="262"/>
    </location>
</feature>
<dbReference type="InterPro" id="IPR000160">
    <property type="entry name" value="GGDEF_dom"/>
</dbReference>
<dbReference type="Gene3D" id="3.30.450.20">
    <property type="entry name" value="PAS domain"/>
    <property type="match status" value="3"/>
</dbReference>